<sequence length="192" mass="21786">MGKGKHRLYISLLYRQNADNFHWAITLGPKYERKNTKDSVRYDAANTITQAWNGALPVPWRYRYDPVDPLLDAKLVARILIAKLPSKTPFEDWATSIHDTCRAVPLVQGNPAWTCRTWAMEALSALRALGGAFSTIPDVQDGNMEEGEIVAFAQIAKARLLKEEIPVGDIHAIALFDMRRRWRDSAFRPSHL</sequence>
<dbReference type="Pfam" id="PF21858">
    <property type="entry name" value="DUF6914"/>
    <property type="match status" value="1"/>
</dbReference>
<proteinExistence type="predicted"/>
<comment type="caution">
    <text evidence="1">The sequence shown here is derived from an EMBL/GenBank/DDBJ whole genome shotgun (WGS) entry which is preliminary data.</text>
</comment>
<keyword evidence="2" id="KW-1185">Reference proteome</keyword>
<protein>
    <submittedName>
        <fullName evidence="1">Uncharacterized protein</fullName>
    </submittedName>
</protein>
<dbReference type="Proteomes" id="UP001218218">
    <property type="component" value="Unassembled WGS sequence"/>
</dbReference>
<dbReference type="EMBL" id="JARIHO010000019">
    <property type="protein sequence ID" value="KAJ7347209.1"/>
    <property type="molecule type" value="Genomic_DNA"/>
</dbReference>
<evidence type="ECO:0000313" key="1">
    <source>
        <dbReference type="EMBL" id="KAJ7347209.1"/>
    </source>
</evidence>
<dbReference type="InterPro" id="IPR054208">
    <property type="entry name" value="DUF6914"/>
</dbReference>
<organism evidence="1 2">
    <name type="scientific">Mycena albidolilacea</name>
    <dbReference type="NCBI Taxonomy" id="1033008"/>
    <lineage>
        <taxon>Eukaryota</taxon>
        <taxon>Fungi</taxon>
        <taxon>Dikarya</taxon>
        <taxon>Basidiomycota</taxon>
        <taxon>Agaricomycotina</taxon>
        <taxon>Agaricomycetes</taxon>
        <taxon>Agaricomycetidae</taxon>
        <taxon>Agaricales</taxon>
        <taxon>Marasmiineae</taxon>
        <taxon>Mycenaceae</taxon>
        <taxon>Mycena</taxon>
    </lineage>
</organism>
<reference evidence="1" key="1">
    <citation type="submission" date="2023-03" db="EMBL/GenBank/DDBJ databases">
        <title>Massive genome expansion in bonnet fungi (Mycena s.s.) driven by repeated elements and novel gene families across ecological guilds.</title>
        <authorList>
            <consortium name="Lawrence Berkeley National Laboratory"/>
            <person name="Harder C.B."/>
            <person name="Miyauchi S."/>
            <person name="Viragh M."/>
            <person name="Kuo A."/>
            <person name="Thoen E."/>
            <person name="Andreopoulos B."/>
            <person name="Lu D."/>
            <person name="Skrede I."/>
            <person name="Drula E."/>
            <person name="Henrissat B."/>
            <person name="Morin E."/>
            <person name="Kohler A."/>
            <person name="Barry K."/>
            <person name="LaButti K."/>
            <person name="Morin E."/>
            <person name="Salamov A."/>
            <person name="Lipzen A."/>
            <person name="Mereny Z."/>
            <person name="Hegedus B."/>
            <person name="Baldrian P."/>
            <person name="Stursova M."/>
            <person name="Weitz H."/>
            <person name="Taylor A."/>
            <person name="Grigoriev I.V."/>
            <person name="Nagy L.G."/>
            <person name="Martin F."/>
            <person name="Kauserud H."/>
        </authorList>
    </citation>
    <scope>NUCLEOTIDE SEQUENCE</scope>
    <source>
        <strain evidence="1">CBHHK002</strain>
    </source>
</reference>
<accession>A0AAD7A1S1</accession>
<name>A0AAD7A1S1_9AGAR</name>
<dbReference type="AlphaFoldDB" id="A0AAD7A1S1"/>
<evidence type="ECO:0000313" key="2">
    <source>
        <dbReference type="Proteomes" id="UP001218218"/>
    </source>
</evidence>
<gene>
    <name evidence="1" type="ORF">DFH08DRAFT_158604</name>
</gene>